<dbReference type="EMBL" id="CP009247">
    <property type="protein sequence ID" value="APT88113.1"/>
    <property type="molecule type" value="Genomic_DNA"/>
</dbReference>
<protein>
    <submittedName>
        <fullName evidence="2">Uncharacterized protein</fullName>
    </submittedName>
</protein>
<keyword evidence="3" id="KW-1185">Reference proteome</keyword>
<dbReference type="Proteomes" id="UP000185434">
    <property type="component" value="Chromosome"/>
</dbReference>
<evidence type="ECO:0000313" key="3">
    <source>
        <dbReference type="Proteomes" id="UP000185434"/>
    </source>
</evidence>
<evidence type="ECO:0000313" key="2">
    <source>
        <dbReference type="EMBL" id="APT88113.1"/>
    </source>
</evidence>
<keyword evidence="1" id="KW-1133">Transmembrane helix</keyword>
<feature type="transmembrane region" description="Helical" evidence="1">
    <location>
        <begin position="12"/>
        <end position="35"/>
    </location>
</feature>
<dbReference type="OrthoDB" id="3689497at2"/>
<name>A0A1L7CQJ4_9CORY</name>
<evidence type="ECO:0000256" key="1">
    <source>
        <dbReference type="SAM" id="Phobius"/>
    </source>
</evidence>
<organism evidence="2 3">
    <name type="scientific">Corynebacterium frankenforstense DSM 45800</name>
    <dbReference type="NCBI Taxonomy" id="1437875"/>
    <lineage>
        <taxon>Bacteria</taxon>
        <taxon>Bacillati</taxon>
        <taxon>Actinomycetota</taxon>
        <taxon>Actinomycetes</taxon>
        <taxon>Mycobacteriales</taxon>
        <taxon>Corynebacteriaceae</taxon>
        <taxon>Corynebacterium</taxon>
    </lineage>
</organism>
<sequence>MSKHRSNNNRKWVVPAVAASAAIFASLGIGTLGAYTASITNDGNQAGAGSLVMQETGPGADGQEVTCTSTDGEGNAATCTSINKYGGNMAMVPGDENSTTVTIANTGSVQAAEFTLAAGACTAAEGPEGTTTASACDVMTVTISDGATQLYSGTAAGLAGQSFNLTAPVDPGAERPFTVTVGLPESVGNDLQGGTISQPLTWTFQA</sequence>
<proteinExistence type="predicted"/>
<dbReference type="STRING" id="1437875.CFRA_01080"/>
<reference evidence="2 3" key="1">
    <citation type="submission" date="2014-08" db="EMBL/GenBank/DDBJ databases">
        <title>Complete genome sequence of Corynebacterium frankenforstense ST18(T) (=DSM 45800(T)), isolated from raw cow milk.</title>
        <authorList>
            <person name="Ruckert C."/>
            <person name="Albersmeier A."/>
            <person name="Winkler A."/>
            <person name="Lipski A."/>
            <person name="Kalinowski J."/>
        </authorList>
    </citation>
    <scope>NUCLEOTIDE SEQUENCE [LARGE SCALE GENOMIC DNA]</scope>
    <source>
        <strain evidence="2 3">ST18</strain>
    </source>
</reference>
<dbReference type="RefSeq" id="WP_075663084.1">
    <property type="nucleotide sequence ID" value="NZ_CP009247.1"/>
</dbReference>
<gene>
    <name evidence="2" type="ORF">CFRA_01080</name>
</gene>
<accession>A0A1L7CQJ4</accession>
<keyword evidence="1" id="KW-0812">Transmembrane</keyword>
<keyword evidence="1" id="KW-0472">Membrane</keyword>
<dbReference type="KEGG" id="cfk:CFRA_01080"/>
<dbReference type="AlphaFoldDB" id="A0A1L7CQJ4"/>